<dbReference type="EMBL" id="SLWL01000035">
    <property type="protein sequence ID" value="TCO07344.1"/>
    <property type="molecule type" value="Genomic_DNA"/>
</dbReference>
<proteinExistence type="predicted"/>
<protein>
    <submittedName>
        <fullName evidence="1">Uncharacterized protein</fullName>
    </submittedName>
</protein>
<sequence length="86" mass="10074">MQRAVSFELERYADLNKVARGWVQYCLTETERKRAMVPRDNVPPFTTNYDNVAPSLLEAFIELERNYRLHDGLLCLANAKRLMKPD</sequence>
<accession>A0A4R2GGJ1</accession>
<keyword evidence="2" id="KW-1185">Reference proteome</keyword>
<evidence type="ECO:0000313" key="2">
    <source>
        <dbReference type="Proteomes" id="UP000294881"/>
    </source>
</evidence>
<comment type="caution">
    <text evidence="1">The sequence shown here is derived from an EMBL/GenBank/DDBJ whole genome shotgun (WGS) entry which is preliminary data.</text>
</comment>
<dbReference type="Proteomes" id="UP000294881">
    <property type="component" value="Unassembled WGS sequence"/>
</dbReference>
<name>A0A4R2GGJ1_9HYPH</name>
<gene>
    <name evidence="1" type="ORF">EV666_1357</name>
</gene>
<dbReference type="AlphaFoldDB" id="A0A4R2GGJ1"/>
<organism evidence="1 2">
    <name type="scientific">Camelimonas lactis</name>
    <dbReference type="NCBI Taxonomy" id="659006"/>
    <lineage>
        <taxon>Bacteria</taxon>
        <taxon>Pseudomonadati</taxon>
        <taxon>Pseudomonadota</taxon>
        <taxon>Alphaproteobacteria</taxon>
        <taxon>Hyphomicrobiales</taxon>
        <taxon>Chelatococcaceae</taxon>
        <taxon>Camelimonas</taxon>
    </lineage>
</organism>
<evidence type="ECO:0000313" key="1">
    <source>
        <dbReference type="EMBL" id="TCO07344.1"/>
    </source>
</evidence>
<reference evidence="1 2" key="1">
    <citation type="submission" date="2019-03" db="EMBL/GenBank/DDBJ databases">
        <title>Genomic Encyclopedia of Type Strains, Phase IV (KMG-IV): sequencing the most valuable type-strain genomes for metagenomic binning, comparative biology and taxonomic classification.</title>
        <authorList>
            <person name="Goeker M."/>
        </authorList>
    </citation>
    <scope>NUCLEOTIDE SEQUENCE [LARGE SCALE GENOMIC DNA]</scope>
    <source>
        <strain evidence="1 2">DSM 22958</strain>
    </source>
</reference>